<dbReference type="OMA" id="RYIMGAN"/>
<dbReference type="AlphaFoldDB" id="A0A133Q026"/>
<dbReference type="EMBL" id="LRQI01000093">
    <property type="protein sequence ID" value="KXA36237.1"/>
    <property type="molecule type" value="Genomic_DNA"/>
</dbReference>
<protein>
    <submittedName>
        <fullName evidence="4">NDxxF motif lipoprotein</fullName>
    </submittedName>
</protein>
<dbReference type="EMBL" id="CP041722">
    <property type="protein sequence ID" value="QEX37804.1"/>
    <property type="molecule type" value="Genomic_DNA"/>
</dbReference>
<name>A0A133Q026_STALU</name>
<organism evidence="4 6">
    <name type="scientific">Staphylococcus lugdunensis</name>
    <dbReference type="NCBI Taxonomy" id="28035"/>
    <lineage>
        <taxon>Bacteria</taxon>
        <taxon>Bacillati</taxon>
        <taxon>Bacillota</taxon>
        <taxon>Bacilli</taxon>
        <taxon>Bacillales</taxon>
        <taxon>Staphylococcaceae</taxon>
        <taxon>Staphylococcus</taxon>
    </lineage>
</organism>
<reference evidence="2 5" key="1">
    <citation type="submission" date="2016-01" db="EMBL/GenBank/DDBJ databases">
        <authorList>
            <person name="Mitreva M."/>
            <person name="Pepin K.H."/>
            <person name="Mihindukulasuriya K.A."/>
            <person name="Fulton R."/>
            <person name="Fronick C."/>
            <person name="O'Laughlin M."/>
            <person name="Miner T."/>
            <person name="Herter B."/>
            <person name="Rosa B.A."/>
            <person name="Cordes M."/>
            <person name="Tomlinson C."/>
            <person name="Wollam A."/>
            <person name="Palsikar V.B."/>
            <person name="Mardis E.R."/>
            <person name="Wilson R.K."/>
        </authorList>
    </citation>
    <scope>NUCLEOTIDE SEQUENCE [LARGE SCALE GENOMIC DNA]</scope>
    <source>
        <strain evidence="2 5">MJR7738</strain>
    </source>
</reference>
<dbReference type="EMBL" id="SCHB01000003">
    <property type="protein sequence ID" value="TBW72669.1"/>
    <property type="molecule type" value="Genomic_DNA"/>
</dbReference>
<keyword evidence="4" id="KW-0449">Lipoprotein</keyword>
<evidence type="ECO:0000256" key="1">
    <source>
        <dbReference type="SAM" id="SignalP"/>
    </source>
</evidence>
<proteinExistence type="predicted"/>
<dbReference type="RefSeq" id="WP_002460688.1">
    <property type="nucleotide sequence ID" value="NZ_AP021848.1"/>
</dbReference>
<dbReference type="Proteomes" id="UP000293637">
    <property type="component" value="Unassembled WGS sequence"/>
</dbReference>
<evidence type="ECO:0000313" key="2">
    <source>
        <dbReference type="EMBL" id="KXA36237.1"/>
    </source>
</evidence>
<reference evidence="4 6" key="2">
    <citation type="journal article" date="2019" name="Sci. Transl. Med.">
        <title>Quorum sensing between bacterial species on the skin protects against epidermal injury in atopic dermatitis.</title>
        <authorList>
            <person name="Williams M.R."/>
        </authorList>
    </citation>
    <scope>NUCLEOTIDE SEQUENCE [LARGE SCALE GENOMIC DNA]</scope>
    <source>
        <strain evidence="4 6">E7</strain>
    </source>
</reference>
<evidence type="ECO:0000313" key="7">
    <source>
        <dbReference type="Proteomes" id="UP000325462"/>
    </source>
</evidence>
<evidence type="ECO:0000313" key="6">
    <source>
        <dbReference type="Proteomes" id="UP000293637"/>
    </source>
</evidence>
<dbReference type="PROSITE" id="PS51257">
    <property type="entry name" value="PROKAR_LIPOPROTEIN"/>
    <property type="match status" value="1"/>
</dbReference>
<feature type="signal peptide" evidence="1">
    <location>
        <begin position="1"/>
        <end position="19"/>
    </location>
</feature>
<reference evidence="3 7" key="3">
    <citation type="submission" date="2019-07" db="EMBL/GenBank/DDBJ databases">
        <title>Comparative genome analysis of staphylococcus lugdunensis shows clonal complex-dependent diversity of the putative virulence factor, ess/type vii locus.</title>
        <authorList>
            <person name="Lebeurre J."/>
            <person name="Dahyot S."/>
            <person name="Diene S."/>
            <person name="Paulay A."/>
            <person name="Aubourg M."/>
            <person name="Argemi X."/>
            <person name="Giard J.-C."/>
            <person name="Tournier I."/>
            <person name="Francois P."/>
            <person name="Pestel-Caron M."/>
        </authorList>
    </citation>
    <scope>NUCLEOTIDE SEQUENCE [LARGE SCALE GENOMIC DNA]</scope>
    <source>
        <strain evidence="3 7">SL13</strain>
    </source>
</reference>
<dbReference type="NCBIfam" id="NF033193">
    <property type="entry name" value="lipo_NDxxF"/>
    <property type="match status" value="1"/>
</dbReference>
<evidence type="ECO:0000313" key="3">
    <source>
        <dbReference type="EMBL" id="QEX37804.1"/>
    </source>
</evidence>
<dbReference type="Proteomes" id="UP000325462">
    <property type="component" value="Chromosome"/>
</dbReference>
<keyword evidence="1" id="KW-0732">Signal</keyword>
<sequence length="193" mass="22437">MKKFVLILTLCLLSFIIVACDTEDDHDDDDDSVTKKKIPTQIFNKQTTNDSISEKTMKQDIQLYLDTDRELTDAKFYYMDIIDSDDKLTTSQQDEFAKLMQLTDQNDQNFARYIHNNVLPKGGYDKFTNKISEYTKASNKIDKKSYELSKKDDASVLDDIKQLNEDRDVVNGREQKKIEKFLKAKGIKTKAYD</sequence>
<dbReference type="eggNOG" id="ENOG50305BD">
    <property type="taxonomic scope" value="Bacteria"/>
</dbReference>
<keyword evidence="7" id="KW-1185">Reference proteome</keyword>
<accession>A0A133Q026</accession>
<feature type="chain" id="PRO_5044548484" evidence="1">
    <location>
        <begin position="20"/>
        <end position="193"/>
    </location>
</feature>
<dbReference type="Proteomes" id="UP000070063">
    <property type="component" value="Unassembled WGS sequence"/>
</dbReference>
<evidence type="ECO:0000313" key="5">
    <source>
        <dbReference type="Proteomes" id="UP000070063"/>
    </source>
</evidence>
<dbReference type="GeneID" id="58091002"/>
<evidence type="ECO:0000313" key="4">
    <source>
        <dbReference type="EMBL" id="TBW72669.1"/>
    </source>
</evidence>
<gene>
    <name evidence="4" type="ORF">EQ812_06775</name>
    <name evidence="3" type="ORF">FO454_02275</name>
    <name evidence="2" type="ORF">HMPREF3225_02356</name>
</gene>
<dbReference type="InterPro" id="IPR047903">
    <property type="entry name" value="NDxxF_lipo"/>
</dbReference>